<dbReference type="AlphaFoldDB" id="A0A9N7NRZ0"/>
<evidence type="ECO:0000259" key="7">
    <source>
        <dbReference type="PROSITE" id="PS51999"/>
    </source>
</evidence>
<feature type="transmembrane region" description="Helical" evidence="6">
    <location>
        <begin position="139"/>
        <end position="161"/>
    </location>
</feature>
<evidence type="ECO:0000256" key="3">
    <source>
        <dbReference type="ARBA" id="ARBA00022833"/>
    </source>
</evidence>
<feature type="coiled-coil region" evidence="5">
    <location>
        <begin position="61"/>
        <end position="132"/>
    </location>
</feature>
<sequence length="163" mass="19351">MSDISTDYPYCNCGKRAEIRTSWKTPNCGRRFFSCLYWNAGGCNFFGWADPPLCVRAQQIIHGLLRRLNEMEESRKRDETEKTEVLKFEEEIKKLKKQLIEFEEIKKLKKQLTEFEEENKKLKAAMLKFKKESTRKTRILRIIVAFLIMLIFMCFCGSQTVNE</sequence>
<gene>
    <name evidence="8" type="ORF">SHERM_00413</name>
</gene>
<evidence type="ECO:0000313" key="9">
    <source>
        <dbReference type="Proteomes" id="UP001153555"/>
    </source>
</evidence>
<keyword evidence="1" id="KW-0479">Metal-binding</keyword>
<keyword evidence="3" id="KW-0862">Zinc</keyword>
<feature type="domain" description="GRF-type" evidence="7">
    <location>
        <begin position="11"/>
        <end position="52"/>
    </location>
</feature>
<keyword evidence="6" id="KW-0812">Transmembrane</keyword>
<evidence type="ECO:0000313" key="8">
    <source>
        <dbReference type="EMBL" id="CAA0835636.1"/>
    </source>
</evidence>
<protein>
    <recommendedName>
        <fullName evidence="7">GRF-type domain-containing protein</fullName>
    </recommendedName>
</protein>
<dbReference type="GO" id="GO:0008270">
    <property type="term" value="F:zinc ion binding"/>
    <property type="evidence" value="ECO:0007669"/>
    <property type="project" value="UniProtKB-KW"/>
</dbReference>
<keyword evidence="6" id="KW-1133">Transmembrane helix</keyword>
<reference evidence="8" key="1">
    <citation type="submission" date="2019-12" db="EMBL/GenBank/DDBJ databases">
        <authorList>
            <person name="Scholes J."/>
        </authorList>
    </citation>
    <scope>NUCLEOTIDE SEQUENCE</scope>
</reference>
<evidence type="ECO:0000256" key="1">
    <source>
        <dbReference type="ARBA" id="ARBA00022723"/>
    </source>
</evidence>
<dbReference type="InterPro" id="IPR010666">
    <property type="entry name" value="Znf_GRF"/>
</dbReference>
<proteinExistence type="predicted"/>
<comment type="caution">
    <text evidence="8">The sequence shown here is derived from an EMBL/GenBank/DDBJ whole genome shotgun (WGS) entry which is preliminary data.</text>
</comment>
<keyword evidence="2 4" id="KW-0863">Zinc-finger</keyword>
<keyword evidence="6" id="KW-0472">Membrane</keyword>
<dbReference type="Proteomes" id="UP001153555">
    <property type="component" value="Unassembled WGS sequence"/>
</dbReference>
<name>A0A9N7NRZ0_STRHE</name>
<evidence type="ECO:0000256" key="2">
    <source>
        <dbReference type="ARBA" id="ARBA00022771"/>
    </source>
</evidence>
<dbReference type="EMBL" id="CACSLK010029548">
    <property type="protein sequence ID" value="CAA0835636.1"/>
    <property type="molecule type" value="Genomic_DNA"/>
</dbReference>
<evidence type="ECO:0000256" key="6">
    <source>
        <dbReference type="SAM" id="Phobius"/>
    </source>
</evidence>
<evidence type="ECO:0000256" key="5">
    <source>
        <dbReference type="SAM" id="Coils"/>
    </source>
</evidence>
<dbReference type="OrthoDB" id="2822301at2759"/>
<dbReference type="PANTHER" id="PTHR33248">
    <property type="entry name" value="ZINC ION-BINDING PROTEIN"/>
    <property type="match status" value="1"/>
</dbReference>
<keyword evidence="9" id="KW-1185">Reference proteome</keyword>
<organism evidence="8 9">
    <name type="scientific">Striga hermonthica</name>
    <name type="common">Purple witchweed</name>
    <name type="synonym">Buchnera hermonthica</name>
    <dbReference type="NCBI Taxonomy" id="68872"/>
    <lineage>
        <taxon>Eukaryota</taxon>
        <taxon>Viridiplantae</taxon>
        <taxon>Streptophyta</taxon>
        <taxon>Embryophyta</taxon>
        <taxon>Tracheophyta</taxon>
        <taxon>Spermatophyta</taxon>
        <taxon>Magnoliopsida</taxon>
        <taxon>eudicotyledons</taxon>
        <taxon>Gunneridae</taxon>
        <taxon>Pentapetalae</taxon>
        <taxon>asterids</taxon>
        <taxon>lamiids</taxon>
        <taxon>Lamiales</taxon>
        <taxon>Orobanchaceae</taxon>
        <taxon>Buchnereae</taxon>
        <taxon>Striga</taxon>
    </lineage>
</organism>
<evidence type="ECO:0000256" key="4">
    <source>
        <dbReference type="PROSITE-ProRule" id="PRU01343"/>
    </source>
</evidence>
<dbReference type="Pfam" id="PF06839">
    <property type="entry name" value="Zn_ribbon_GRF"/>
    <property type="match status" value="1"/>
</dbReference>
<keyword evidence="5" id="KW-0175">Coiled coil</keyword>
<accession>A0A9N7NRZ0</accession>
<dbReference type="PROSITE" id="PS51999">
    <property type="entry name" value="ZF_GRF"/>
    <property type="match status" value="1"/>
</dbReference>